<organism evidence="2 3">
    <name type="scientific">Psychrobacillus glaciei</name>
    <dbReference type="NCBI Taxonomy" id="2283160"/>
    <lineage>
        <taxon>Bacteria</taxon>
        <taxon>Bacillati</taxon>
        <taxon>Bacillota</taxon>
        <taxon>Bacilli</taxon>
        <taxon>Bacillales</taxon>
        <taxon>Bacillaceae</taxon>
        <taxon>Psychrobacillus</taxon>
    </lineage>
</organism>
<dbReference type="EMBL" id="CP031223">
    <property type="protein sequence ID" value="QFF98356.1"/>
    <property type="molecule type" value="Genomic_DNA"/>
</dbReference>
<protein>
    <submittedName>
        <fullName evidence="2">Methylthioribose kinase</fullName>
    </submittedName>
</protein>
<dbReference type="OrthoDB" id="2427086at2"/>
<reference evidence="2 3" key="1">
    <citation type="submission" date="2018-07" db="EMBL/GenBank/DDBJ databases">
        <title>Complete genome sequence of Psychrobacillus sp. PB01, isolated from iceberg, and comparative genome analysis of Psychrobacillus strains.</title>
        <authorList>
            <person name="Lee P.C."/>
        </authorList>
    </citation>
    <scope>NUCLEOTIDE SEQUENCE [LARGE SCALE GENOMIC DNA]</scope>
    <source>
        <strain evidence="2 3">PB01</strain>
    </source>
</reference>
<dbReference type="Proteomes" id="UP000325517">
    <property type="component" value="Chromosome"/>
</dbReference>
<gene>
    <name evidence="2" type="ORF">PB01_05705</name>
</gene>
<sequence length="128" mass="14941">MIQRFIELGEGYGDIFELCELARVNKNRIHRAFIFSSKKQEKEYYSIAIALNPINKANFFPIYICLEGIPKITPVPQRLSTFHETLKELKIVPVQMDIKHSANFVDKGLFYQYVIGILRLNHFIPPLQ</sequence>
<evidence type="ECO:0000313" key="2">
    <source>
        <dbReference type="EMBL" id="QFF98356.1"/>
    </source>
</evidence>
<feature type="domain" description="DUF7147" evidence="1">
    <location>
        <begin position="1"/>
        <end position="124"/>
    </location>
</feature>
<dbReference type="RefSeq" id="WP_151699300.1">
    <property type="nucleotide sequence ID" value="NZ_CP031223.1"/>
</dbReference>
<keyword evidence="3" id="KW-1185">Reference proteome</keyword>
<accession>A0A5J6SK65</accession>
<evidence type="ECO:0000259" key="1">
    <source>
        <dbReference type="Pfam" id="PF23648"/>
    </source>
</evidence>
<dbReference type="Pfam" id="PF23648">
    <property type="entry name" value="DUF7147"/>
    <property type="match status" value="1"/>
</dbReference>
<keyword evidence="2" id="KW-0418">Kinase</keyword>
<keyword evidence="2" id="KW-0808">Transferase</keyword>
<name>A0A5J6SK65_9BACI</name>
<dbReference type="AlphaFoldDB" id="A0A5J6SK65"/>
<proteinExistence type="predicted"/>
<evidence type="ECO:0000313" key="3">
    <source>
        <dbReference type="Proteomes" id="UP000325517"/>
    </source>
</evidence>
<dbReference type="InterPro" id="IPR055571">
    <property type="entry name" value="DUF7147"/>
</dbReference>
<dbReference type="GO" id="GO:0016301">
    <property type="term" value="F:kinase activity"/>
    <property type="evidence" value="ECO:0007669"/>
    <property type="project" value="UniProtKB-KW"/>
</dbReference>
<dbReference type="KEGG" id="psyo:PB01_05705"/>